<feature type="compositionally biased region" description="Basic and acidic residues" evidence="1">
    <location>
        <begin position="236"/>
        <end position="246"/>
    </location>
</feature>
<organism evidence="2 3">
    <name type="scientific">Clostridium muellerianum</name>
    <dbReference type="NCBI Taxonomy" id="2716538"/>
    <lineage>
        <taxon>Bacteria</taxon>
        <taxon>Bacillati</taxon>
        <taxon>Bacillota</taxon>
        <taxon>Clostridia</taxon>
        <taxon>Eubacteriales</taxon>
        <taxon>Clostridiaceae</taxon>
        <taxon>Clostridium</taxon>
    </lineage>
</organism>
<name>A0A7Y0EEY8_9CLOT</name>
<gene>
    <name evidence="2" type="ORF">HBE96_05425</name>
</gene>
<accession>A0A7Y0EEY8</accession>
<dbReference type="EMBL" id="JABBNI010000010">
    <property type="protein sequence ID" value="NMM62136.1"/>
    <property type="molecule type" value="Genomic_DNA"/>
</dbReference>
<protein>
    <recommendedName>
        <fullName evidence="4">Lipoprotein</fullName>
    </recommendedName>
</protein>
<dbReference type="AlphaFoldDB" id="A0A7Y0EEY8"/>
<evidence type="ECO:0000313" key="2">
    <source>
        <dbReference type="EMBL" id="NMM62136.1"/>
    </source>
</evidence>
<sequence length="373" mass="41508">MIKKCIKNIGKVLIVIMLVVISSSSIGCMKNKKTEKTESNSNFDIKAAGNVTDTYMKYLIKDDLENSKKLYSKDLLKSSLPQENKNLKILGYNISEINEVGKSGLFKVRVSRSDLNNSFASLDEYSIKISKEDNDYKIKETNNTVQKEVFAEGGQIRSKNKNNVNTSLVVDMDGLPTYAFPRDDKSNTDKIKVPKSKFGMVNLGYSGESLAVSTYDKDVFIGLIKIDESLEVQGGENKDQGEKGDGAGKTNEGGGTTKGREKPVGKEITSIDILKDCKVEVINFSPSEKFITVQYVKPSSGKCIRVYKVDGGDIIPFKFEEKYPLDKVNVIFSSYDKENLNFDVMPKTEGDKSASNVIGKWQLSLKDFKAKKM</sequence>
<evidence type="ECO:0008006" key="4">
    <source>
        <dbReference type="Google" id="ProtNLM"/>
    </source>
</evidence>
<evidence type="ECO:0000313" key="3">
    <source>
        <dbReference type="Proteomes" id="UP000537131"/>
    </source>
</evidence>
<feature type="region of interest" description="Disordered" evidence="1">
    <location>
        <begin position="234"/>
        <end position="262"/>
    </location>
</feature>
<comment type="caution">
    <text evidence="2">The sequence shown here is derived from an EMBL/GenBank/DDBJ whole genome shotgun (WGS) entry which is preliminary data.</text>
</comment>
<proteinExistence type="predicted"/>
<dbReference type="Proteomes" id="UP000537131">
    <property type="component" value="Unassembled WGS sequence"/>
</dbReference>
<keyword evidence="3" id="KW-1185">Reference proteome</keyword>
<dbReference type="RefSeq" id="WP_169296742.1">
    <property type="nucleotide sequence ID" value="NZ_JABBNI010000010.1"/>
</dbReference>
<reference evidence="2 3" key="1">
    <citation type="submission" date="2020-06" db="EMBL/GenBank/DDBJ databases">
        <title>Complete Genome Sequence of Clostridium muelleri sp. nov. P21T, an Acid-Alcohol Producing Acetogen Isolated from Old Hay.</title>
        <authorList>
            <person name="Duncan K.E."/>
            <person name="Tanner R.S."/>
        </authorList>
    </citation>
    <scope>NUCLEOTIDE SEQUENCE [LARGE SCALE GENOMIC DNA]</scope>
    <source>
        <strain evidence="2 3">P21</strain>
    </source>
</reference>
<dbReference type="PROSITE" id="PS51257">
    <property type="entry name" value="PROKAR_LIPOPROTEIN"/>
    <property type="match status" value="1"/>
</dbReference>
<evidence type="ECO:0000256" key="1">
    <source>
        <dbReference type="SAM" id="MobiDB-lite"/>
    </source>
</evidence>